<dbReference type="EMBL" id="CP016174">
    <property type="protein sequence ID" value="ANN15811.1"/>
    <property type="molecule type" value="Genomic_DNA"/>
</dbReference>
<evidence type="ECO:0000313" key="2">
    <source>
        <dbReference type="Proteomes" id="UP000093695"/>
    </source>
</evidence>
<gene>
    <name evidence="1" type="ORF">SD37_09210</name>
</gene>
<evidence type="ECO:0000313" key="1">
    <source>
        <dbReference type="EMBL" id="ANN15811.1"/>
    </source>
</evidence>
<dbReference type="KEGG" id="aori:SD37_09210"/>
<name>A0A193BUA9_AMYOR</name>
<keyword evidence="2" id="KW-1185">Reference proteome</keyword>
<protein>
    <submittedName>
        <fullName evidence="1">Uncharacterized protein</fullName>
    </submittedName>
</protein>
<organism evidence="1 2">
    <name type="scientific">Amycolatopsis orientalis</name>
    <name type="common">Nocardia orientalis</name>
    <dbReference type="NCBI Taxonomy" id="31958"/>
    <lineage>
        <taxon>Bacteria</taxon>
        <taxon>Bacillati</taxon>
        <taxon>Actinomycetota</taxon>
        <taxon>Actinomycetes</taxon>
        <taxon>Pseudonocardiales</taxon>
        <taxon>Pseudonocardiaceae</taxon>
        <taxon>Amycolatopsis</taxon>
    </lineage>
</organism>
<accession>A0A193BUA9</accession>
<dbReference type="AlphaFoldDB" id="A0A193BUA9"/>
<reference evidence="1 2" key="1">
    <citation type="journal article" date="2015" name="Genome Announc.">
        <title>Draft Genome Sequence of Norvancomycin-Producing Strain Amycolatopsis orientalis CPCC200066.</title>
        <authorList>
            <person name="Lei X."/>
            <person name="Yuan F."/>
            <person name="Shi Y."/>
            <person name="Li X."/>
            <person name="Wang L."/>
            <person name="Hong B."/>
        </authorList>
    </citation>
    <scope>NUCLEOTIDE SEQUENCE [LARGE SCALE GENOMIC DNA]</scope>
    <source>
        <strain evidence="1 2">B-37</strain>
    </source>
</reference>
<sequence length="89" mass="9784">MSERGQCRGLVFLELVVVLSKRLGERIIRRAVLRLPQNRVLPTSHICQLALKAFTFCSTLLSCAVVHSGQIGFDDASPGWTEESVGVES</sequence>
<dbReference type="RefSeq" id="WP_044852691.1">
    <property type="nucleotide sequence ID" value="NZ_CP016174.1"/>
</dbReference>
<proteinExistence type="predicted"/>
<dbReference type="Proteomes" id="UP000093695">
    <property type="component" value="Chromosome"/>
</dbReference>